<evidence type="ECO:0000313" key="3">
    <source>
        <dbReference type="Proteomes" id="UP001348817"/>
    </source>
</evidence>
<dbReference type="EMBL" id="AP025314">
    <property type="protein sequence ID" value="BDD10134.1"/>
    <property type="molecule type" value="Genomic_DNA"/>
</dbReference>
<keyword evidence="1" id="KW-0472">Membrane</keyword>
<evidence type="ECO:0000313" key="2">
    <source>
        <dbReference type="EMBL" id="BDD10134.1"/>
    </source>
</evidence>
<dbReference type="AlphaFoldDB" id="A0AAU9CUJ3"/>
<gene>
    <name evidence="2" type="ORF">FUAX_25660</name>
</gene>
<keyword evidence="1" id="KW-1133">Transmembrane helix</keyword>
<protein>
    <recommendedName>
        <fullName evidence="4">Type IX secretion system membrane protein PorP/SprF</fullName>
    </recommendedName>
</protein>
<keyword evidence="3" id="KW-1185">Reference proteome</keyword>
<dbReference type="KEGG" id="fax:FUAX_25660"/>
<name>A0AAU9CUJ3_9BACT</name>
<evidence type="ECO:0000256" key="1">
    <source>
        <dbReference type="SAM" id="Phobius"/>
    </source>
</evidence>
<proteinExistence type="predicted"/>
<dbReference type="RefSeq" id="WP_338391708.1">
    <property type="nucleotide sequence ID" value="NZ_AP025314.1"/>
</dbReference>
<organism evidence="2 3">
    <name type="scientific">Fulvitalea axinellae</name>
    <dbReference type="NCBI Taxonomy" id="1182444"/>
    <lineage>
        <taxon>Bacteria</taxon>
        <taxon>Pseudomonadati</taxon>
        <taxon>Bacteroidota</taxon>
        <taxon>Cytophagia</taxon>
        <taxon>Cytophagales</taxon>
        <taxon>Persicobacteraceae</taxon>
        <taxon>Fulvitalea</taxon>
    </lineage>
</organism>
<sequence>MNLKLYWIIFIIILIFPFSLFAQNATDIKRIGLINSQNRGIYSTVANPAGLAGTRNWTTMAGLHSPFGINDLNSYFLSGATGIGKASAGLSVRSSGTAQFRNSSAGLTLAHQVGEIAIGGRGGVSQLSVDGKGTRFSWEFAFGGIYSITKNIEISAYASNPTVPEFDFETAIPAESRMEFALAYKPARNLTFGAAVFRENSFGKFETGYTFETLYKWQGKAYAYLGKNTLRDTLGGGFGISVMGQEFHYGTTHHTSLGFSHSLFIVINLKRKSLRNE</sequence>
<reference evidence="2 3" key="1">
    <citation type="submission" date="2021-12" db="EMBL/GenBank/DDBJ databases">
        <title>Genome sequencing of bacteria with rrn-lacking chromosome and rrn-plasmid.</title>
        <authorList>
            <person name="Anda M."/>
            <person name="Iwasaki W."/>
        </authorList>
    </citation>
    <scope>NUCLEOTIDE SEQUENCE [LARGE SCALE GENOMIC DNA]</scope>
    <source>
        <strain evidence="2 3">DSM 100852</strain>
    </source>
</reference>
<dbReference type="Proteomes" id="UP001348817">
    <property type="component" value="Chromosome"/>
</dbReference>
<feature type="transmembrane region" description="Helical" evidence="1">
    <location>
        <begin position="6"/>
        <end position="22"/>
    </location>
</feature>
<keyword evidence="1" id="KW-0812">Transmembrane</keyword>
<accession>A0AAU9CUJ3</accession>
<evidence type="ECO:0008006" key="4">
    <source>
        <dbReference type="Google" id="ProtNLM"/>
    </source>
</evidence>